<dbReference type="WBParaSite" id="SSLN_0000782501-mRNA-1">
    <property type="protein sequence ID" value="SSLN_0000782501-mRNA-1"/>
    <property type="gene ID" value="SSLN_0000782501"/>
</dbReference>
<reference evidence="1 2" key="2">
    <citation type="submission" date="2018-11" db="EMBL/GenBank/DDBJ databases">
        <authorList>
            <consortium name="Pathogen Informatics"/>
        </authorList>
    </citation>
    <scope>NUCLEOTIDE SEQUENCE [LARGE SCALE GENOMIC DNA]</scope>
    <source>
        <strain evidence="1 2">NST_G2</strain>
    </source>
</reference>
<name>A0A183STJ5_SCHSO</name>
<reference evidence="3" key="1">
    <citation type="submission" date="2016-06" db="UniProtKB">
        <authorList>
            <consortium name="WormBaseParasite"/>
        </authorList>
    </citation>
    <scope>IDENTIFICATION</scope>
</reference>
<evidence type="ECO:0000313" key="2">
    <source>
        <dbReference type="Proteomes" id="UP000275846"/>
    </source>
</evidence>
<evidence type="ECO:0000313" key="1">
    <source>
        <dbReference type="EMBL" id="VDL93928.1"/>
    </source>
</evidence>
<proteinExistence type="predicted"/>
<dbReference type="Proteomes" id="UP000275846">
    <property type="component" value="Unassembled WGS sequence"/>
</dbReference>
<protein>
    <submittedName>
        <fullName evidence="3">NR LBD domain-containing protein</fullName>
    </submittedName>
</protein>
<evidence type="ECO:0000313" key="3">
    <source>
        <dbReference type="WBParaSite" id="SSLN_0000782501-mRNA-1"/>
    </source>
</evidence>
<sequence>MQPILKTPVCAEVVLRRTEVKRARAQMVAKLHADMSAMGIMAHSSAAVTRSQIVQPVSSECLGQMLESHDLVDIFQKSTDPSEAIFMLDDTYL</sequence>
<dbReference type="EMBL" id="UYSU01034192">
    <property type="protein sequence ID" value="VDL93928.1"/>
    <property type="molecule type" value="Genomic_DNA"/>
</dbReference>
<dbReference type="AlphaFoldDB" id="A0A183STJ5"/>
<keyword evidence="2" id="KW-1185">Reference proteome</keyword>
<accession>A0A183STJ5</accession>
<organism evidence="3">
    <name type="scientific">Schistocephalus solidus</name>
    <name type="common">Tapeworm</name>
    <dbReference type="NCBI Taxonomy" id="70667"/>
    <lineage>
        <taxon>Eukaryota</taxon>
        <taxon>Metazoa</taxon>
        <taxon>Spiralia</taxon>
        <taxon>Lophotrochozoa</taxon>
        <taxon>Platyhelminthes</taxon>
        <taxon>Cestoda</taxon>
        <taxon>Eucestoda</taxon>
        <taxon>Diphyllobothriidea</taxon>
        <taxon>Diphyllobothriidae</taxon>
        <taxon>Schistocephalus</taxon>
    </lineage>
</organism>
<gene>
    <name evidence="1" type="ORF">SSLN_LOCUS7543</name>
</gene>